<dbReference type="Proteomes" id="UP001472677">
    <property type="component" value="Unassembled WGS sequence"/>
</dbReference>
<proteinExistence type="predicted"/>
<evidence type="ECO:0000313" key="1">
    <source>
        <dbReference type="EMBL" id="KAK8507655.1"/>
    </source>
</evidence>
<comment type="caution">
    <text evidence="1">The sequence shown here is derived from an EMBL/GenBank/DDBJ whole genome shotgun (WGS) entry which is preliminary data.</text>
</comment>
<evidence type="ECO:0008006" key="3">
    <source>
        <dbReference type="Google" id="ProtNLM"/>
    </source>
</evidence>
<evidence type="ECO:0000313" key="2">
    <source>
        <dbReference type="Proteomes" id="UP001472677"/>
    </source>
</evidence>
<name>A0ABR2BM64_9ROSI</name>
<dbReference type="EMBL" id="JBBPBM010000106">
    <property type="protein sequence ID" value="KAK8507655.1"/>
    <property type="molecule type" value="Genomic_DNA"/>
</dbReference>
<keyword evidence="2" id="KW-1185">Reference proteome</keyword>
<accession>A0ABR2BM64</accession>
<reference evidence="1 2" key="1">
    <citation type="journal article" date="2024" name="G3 (Bethesda)">
        <title>Genome assembly of Hibiscus sabdariffa L. provides insights into metabolisms of medicinal natural products.</title>
        <authorList>
            <person name="Kim T."/>
        </authorList>
    </citation>
    <scope>NUCLEOTIDE SEQUENCE [LARGE SCALE GENOMIC DNA]</scope>
    <source>
        <strain evidence="1">TK-2024</strain>
        <tissue evidence="1">Old leaves</tissue>
    </source>
</reference>
<sequence length="129" mass="15242">MSLQNLEISLKQELAEVLKQEESLWFQRSRTEWILDGDRNTKHYHRVTKSRERRKKCFMIKLGNGQWCLDPSLIREEVVTYFKEVFRSTAVSNWTVRGCFATLTSVDETTLLMTIQDEEPSSVNRLIQN</sequence>
<protein>
    <recommendedName>
        <fullName evidence="3">RNA-directed DNA polymerase (Reverse transcriptase)</fullName>
    </recommendedName>
</protein>
<organism evidence="1 2">
    <name type="scientific">Hibiscus sabdariffa</name>
    <name type="common">roselle</name>
    <dbReference type="NCBI Taxonomy" id="183260"/>
    <lineage>
        <taxon>Eukaryota</taxon>
        <taxon>Viridiplantae</taxon>
        <taxon>Streptophyta</taxon>
        <taxon>Embryophyta</taxon>
        <taxon>Tracheophyta</taxon>
        <taxon>Spermatophyta</taxon>
        <taxon>Magnoliopsida</taxon>
        <taxon>eudicotyledons</taxon>
        <taxon>Gunneridae</taxon>
        <taxon>Pentapetalae</taxon>
        <taxon>rosids</taxon>
        <taxon>malvids</taxon>
        <taxon>Malvales</taxon>
        <taxon>Malvaceae</taxon>
        <taxon>Malvoideae</taxon>
        <taxon>Hibiscus</taxon>
    </lineage>
</organism>
<gene>
    <name evidence="1" type="ORF">V6N12_066990</name>
</gene>